<keyword evidence="2" id="KW-0167">Capsid protein</keyword>
<evidence type="ECO:0000313" key="2">
    <source>
        <dbReference type="EMBL" id="QIP68051.1"/>
    </source>
</evidence>
<dbReference type="InterPro" id="IPR036332">
    <property type="entry name" value="Major_coat_LA-virus_sf"/>
</dbReference>
<name>A0A6G9EMB7_9VIRU</name>
<sequence length="807" mass="91061">MYSQLKKIAPVYATPISLDTGRFTTKHYTTLKYNGHHYAGYSPEDKGEVTGLPRDINLVKEDNGVGDMRDVVKSLASFTVLGRAGTFSPTVRHHSYSGMNKEMLNSSGDLSFSAITKEFKEFNADLDVKESRVNHYVERFSDGGFYDNMTPLILSLYVKKYKLDIADKFTTIDKVFQFGADITNSMVGKDMKGVFAIMYKHISDNKLAGMSSDMTDYEQIIKTIMREVKMKYATSAAGDNKDKNVNRDSQLMIKVTIPCWEMYDYDDGHNVSGKSFGEVVGFISNLFLVPQGVRRYIQKEVNMLKGTKNLFPRENSMINNLASKDGFIDCASMSQREISILEWALEGNERSTPFLVDQTFRIISSGSHVVMYNNSHEVSEINNITTKEIDNTIKKLVLNHRTYQEHYNALVLLKDWVAQPATETLESHWWLSLKRTLIMPELGLKRAVFPQLMKGEAVCITSAASETFTETFDKGTTLYVASALLNTAYQWGEYLIRINAISTKQLLQLRRNHGTDEIHPTERTTMLQSAILGTAIAVCNYTRASTILTDDLDSQFSNVVKFGKIELDYLEDYGYTITGSAVIANAIVTPGATMMILGLASSLLKNTPLESKFTINPLHEMTYEGRSRRAAFFKDLWAMGVVARWNGYDLKYLTPVTFNKHRMFAANNVSVAMPPVLPKAVRVTDKYLVLGTYERDNSWGDDFEWARASYTSFNWNRLQVDLLEGNKYNSRPIYSESIGGVTPRKLQFVELDNIEVVTAVLSDFSVVNRSFLCERIIAGVPLPPEVEASRLLEVQEEEGNSAMEETP</sequence>
<dbReference type="Gene3D" id="3.90.1840.10">
    <property type="entry name" value="Major capsid protein"/>
    <property type="match status" value="2"/>
</dbReference>
<dbReference type="GO" id="GO:0019028">
    <property type="term" value="C:viral capsid"/>
    <property type="evidence" value="ECO:0007669"/>
    <property type="project" value="UniProtKB-KW"/>
</dbReference>
<organism evidence="2">
    <name type="scientific">Erysiphales associated totivirus 4</name>
    <dbReference type="NCBI Taxonomy" id="2719856"/>
    <lineage>
        <taxon>Viruses</taxon>
        <taxon>Riboviria</taxon>
        <taxon>Orthornavirae</taxon>
        <taxon>Duplornaviricota</taxon>
        <taxon>Chrymotiviricetes</taxon>
        <taxon>Ghabrivirales</taxon>
        <taxon>Alphatotivirineae</taxon>
        <taxon>Orthototiviridae</taxon>
        <taxon>Totivirus</taxon>
    </lineage>
</organism>
<feature type="domain" description="Major coat protein L-A virus" evidence="1">
    <location>
        <begin position="387"/>
        <end position="500"/>
    </location>
</feature>
<protein>
    <submittedName>
        <fullName evidence="2">Coat protein</fullName>
    </submittedName>
</protein>
<dbReference type="EMBL" id="MN628275">
    <property type="protein sequence ID" value="QIP68051.1"/>
    <property type="molecule type" value="Genomic_RNA"/>
</dbReference>
<proteinExistence type="predicted"/>
<keyword evidence="2" id="KW-0946">Virion</keyword>
<reference evidence="2" key="1">
    <citation type="submission" date="2019-10" db="EMBL/GenBank/DDBJ databases">
        <title>The virome associated to Eryshiphales from vegetable crops in Italy.</title>
        <authorList>
            <person name="Chiapello M."/>
            <person name="Turina M."/>
        </authorList>
    </citation>
    <scope>NUCLEOTIDE SEQUENCE</scope>
    <source>
        <strain evidence="2">PM-A_DN31088</strain>
    </source>
</reference>
<evidence type="ECO:0000259" key="1">
    <source>
        <dbReference type="Pfam" id="PF09220"/>
    </source>
</evidence>
<accession>A0A6G9EMB7</accession>
<dbReference type="Pfam" id="PF09220">
    <property type="entry name" value="LA-virus_coat"/>
    <property type="match status" value="1"/>
</dbReference>
<dbReference type="SUPFAM" id="SSF82856">
    <property type="entry name" value="L-A virus major coat protein"/>
    <property type="match status" value="1"/>
</dbReference>
<dbReference type="InterPro" id="IPR015302">
    <property type="entry name" value="Major_coat_LA-virus"/>
</dbReference>